<dbReference type="InterPro" id="IPR001647">
    <property type="entry name" value="HTH_TetR"/>
</dbReference>
<dbReference type="Pfam" id="PF13305">
    <property type="entry name" value="TetR_C_33"/>
    <property type="match status" value="1"/>
</dbReference>
<gene>
    <name evidence="6" type="ORF">HMPREF1092_01753</name>
</gene>
<keyword evidence="2 4" id="KW-0238">DNA-binding</keyword>
<evidence type="ECO:0000313" key="6">
    <source>
        <dbReference type="EMBL" id="ENZ02518.1"/>
    </source>
</evidence>
<dbReference type="HOGENOM" id="CLU_069356_43_2_9"/>
<proteinExistence type="predicted"/>
<keyword evidence="7" id="KW-1185">Reference proteome</keyword>
<dbReference type="PANTHER" id="PTHR43479">
    <property type="entry name" value="ACREF/ENVCD OPERON REPRESSOR-RELATED"/>
    <property type="match status" value="1"/>
</dbReference>
<feature type="DNA-binding region" description="H-T-H motif" evidence="4">
    <location>
        <begin position="36"/>
        <end position="55"/>
    </location>
</feature>
<dbReference type="Proteomes" id="UP000013097">
    <property type="component" value="Unassembled WGS sequence"/>
</dbReference>
<feature type="domain" description="HTH tetR-type" evidence="5">
    <location>
        <begin position="13"/>
        <end position="73"/>
    </location>
</feature>
<dbReference type="PANTHER" id="PTHR43479:SF11">
    <property type="entry name" value="ACREF_ENVCD OPERON REPRESSOR-RELATED"/>
    <property type="match status" value="1"/>
</dbReference>
<accession>N9XS29</accession>
<evidence type="ECO:0000256" key="4">
    <source>
        <dbReference type="PROSITE-ProRule" id="PRU00335"/>
    </source>
</evidence>
<keyword evidence="1" id="KW-0805">Transcription regulation</keyword>
<protein>
    <recommendedName>
        <fullName evidence="5">HTH tetR-type domain-containing protein</fullName>
    </recommendedName>
</protein>
<dbReference type="PROSITE" id="PS50977">
    <property type="entry name" value="HTH_TETR_2"/>
    <property type="match status" value="1"/>
</dbReference>
<dbReference type="SUPFAM" id="SSF46689">
    <property type="entry name" value="Homeodomain-like"/>
    <property type="match status" value="1"/>
</dbReference>
<evidence type="ECO:0000256" key="3">
    <source>
        <dbReference type="ARBA" id="ARBA00023163"/>
    </source>
</evidence>
<dbReference type="InterPro" id="IPR036271">
    <property type="entry name" value="Tet_transcr_reg_TetR-rel_C_sf"/>
</dbReference>
<dbReference type="InterPro" id="IPR050624">
    <property type="entry name" value="HTH-type_Tx_Regulator"/>
</dbReference>
<comment type="caution">
    <text evidence="6">The sequence shown here is derived from an EMBL/GenBank/DDBJ whole genome shotgun (WGS) entry which is preliminary data.</text>
</comment>
<dbReference type="RefSeq" id="WP_002598254.1">
    <property type="nucleotide sequence ID" value="NZ_CAUWHC010000002.1"/>
</dbReference>
<sequence>MSQKNILTKQKRNLTKQKIIEVTFELADEIGLNKVTFQKIAEKLGIKYPSLYNHFKNMENLKLEMTISSLNRLNSILTQGLIGKSGEDAIKEFSKLYKEFAFENRTAYELFISTRTTGNEEFFNLARETFTIIFQILGYYTNDRVYLTHKSRALRSMLHGFISLYFFGYFKNDIDLEESFEFLVEDFIYSLPRISEKN</sequence>
<evidence type="ECO:0000259" key="5">
    <source>
        <dbReference type="PROSITE" id="PS50977"/>
    </source>
</evidence>
<name>N9XS29_9CLOT</name>
<dbReference type="AlphaFoldDB" id="N9XS29"/>
<dbReference type="GO" id="GO:0003677">
    <property type="term" value="F:DNA binding"/>
    <property type="evidence" value="ECO:0007669"/>
    <property type="project" value="UniProtKB-UniRule"/>
</dbReference>
<dbReference type="PATRIC" id="fig|999411.4.peg.1727"/>
<keyword evidence="3" id="KW-0804">Transcription</keyword>
<dbReference type="Gene3D" id="1.10.10.60">
    <property type="entry name" value="Homeodomain-like"/>
    <property type="match status" value="1"/>
</dbReference>
<evidence type="ECO:0000313" key="7">
    <source>
        <dbReference type="Proteomes" id="UP000013097"/>
    </source>
</evidence>
<dbReference type="SUPFAM" id="SSF48498">
    <property type="entry name" value="Tetracyclin repressor-like, C-terminal domain"/>
    <property type="match status" value="1"/>
</dbReference>
<reference evidence="6 7" key="1">
    <citation type="submission" date="2013-01" db="EMBL/GenBank/DDBJ databases">
        <title>The Genome Sequence of Clostridium colicanis 209318.</title>
        <authorList>
            <consortium name="The Broad Institute Genome Sequencing Platform"/>
            <person name="Earl A."/>
            <person name="Ward D."/>
            <person name="Feldgarden M."/>
            <person name="Gevers D."/>
            <person name="Courvalin P."/>
            <person name="Lambert T."/>
            <person name="Walker B."/>
            <person name="Young S.K."/>
            <person name="Zeng Q."/>
            <person name="Gargeya S."/>
            <person name="Fitzgerald M."/>
            <person name="Haas B."/>
            <person name="Abouelleil A."/>
            <person name="Alvarado L."/>
            <person name="Arachchi H.M."/>
            <person name="Berlin A.M."/>
            <person name="Chapman S.B."/>
            <person name="Dewar J."/>
            <person name="Goldberg J."/>
            <person name="Griggs A."/>
            <person name="Gujja S."/>
            <person name="Hansen M."/>
            <person name="Howarth C."/>
            <person name="Imamovic A."/>
            <person name="Larimer J."/>
            <person name="McCowan C."/>
            <person name="Murphy C."/>
            <person name="Neiman D."/>
            <person name="Pearson M."/>
            <person name="Priest M."/>
            <person name="Roberts A."/>
            <person name="Saif S."/>
            <person name="Shea T."/>
            <person name="Sisk P."/>
            <person name="Sykes S."/>
            <person name="Wortman J."/>
            <person name="Nusbaum C."/>
            <person name="Birren B."/>
        </authorList>
    </citation>
    <scope>NUCLEOTIDE SEQUENCE [LARGE SCALE GENOMIC DNA]</scope>
    <source>
        <strain evidence="6 7">209318</strain>
    </source>
</reference>
<dbReference type="InterPro" id="IPR025996">
    <property type="entry name" value="MT1864/Rv1816-like_C"/>
</dbReference>
<organism evidence="6 7">
    <name type="scientific">Clostridium thermobutyricum</name>
    <dbReference type="NCBI Taxonomy" id="29372"/>
    <lineage>
        <taxon>Bacteria</taxon>
        <taxon>Bacillati</taxon>
        <taxon>Bacillota</taxon>
        <taxon>Clostridia</taxon>
        <taxon>Eubacteriales</taxon>
        <taxon>Clostridiaceae</taxon>
        <taxon>Clostridium</taxon>
    </lineage>
</organism>
<dbReference type="Pfam" id="PF00440">
    <property type="entry name" value="TetR_N"/>
    <property type="match status" value="1"/>
</dbReference>
<dbReference type="eggNOG" id="COG1309">
    <property type="taxonomic scope" value="Bacteria"/>
</dbReference>
<evidence type="ECO:0000256" key="1">
    <source>
        <dbReference type="ARBA" id="ARBA00023015"/>
    </source>
</evidence>
<evidence type="ECO:0000256" key="2">
    <source>
        <dbReference type="ARBA" id="ARBA00023125"/>
    </source>
</evidence>
<dbReference type="Gene3D" id="1.10.357.10">
    <property type="entry name" value="Tetracycline Repressor, domain 2"/>
    <property type="match status" value="1"/>
</dbReference>
<dbReference type="InterPro" id="IPR009057">
    <property type="entry name" value="Homeodomain-like_sf"/>
</dbReference>
<dbReference type="EMBL" id="AGYT01000008">
    <property type="protein sequence ID" value="ENZ02518.1"/>
    <property type="molecule type" value="Genomic_DNA"/>
</dbReference>